<keyword evidence="2" id="KW-1185">Reference proteome</keyword>
<gene>
    <name evidence="1" type="ORF">SCLCIDRAFT_1219447</name>
</gene>
<dbReference type="HOGENOM" id="CLU_3070069_0_0_1"/>
<reference evidence="2" key="2">
    <citation type="submission" date="2015-01" db="EMBL/GenBank/DDBJ databases">
        <title>Evolutionary Origins and Diversification of the Mycorrhizal Mutualists.</title>
        <authorList>
            <consortium name="DOE Joint Genome Institute"/>
            <consortium name="Mycorrhizal Genomics Consortium"/>
            <person name="Kohler A."/>
            <person name="Kuo A."/>
            <person name="Nagy L.G."/>
            <person name="Floudas D."/>
            <person name="Copeland A."/>
            <person name="Barry K.W."/>
            <person name="Cichocki N."/>
            <person name="Veneault-Fourrey C."/>
            <person name="LaButti K."/>
            <person name="Lindquist E.A."/>
            <person name="Lipzen A."/>
            <person name="Lundell T."/>
            <person name="Morin E."/>
            <person name="Murat C."/>
            <person name="Riley R."/>
            <person name="Ohm R."/>
            <person name="Sun H."/>
            <person name="Tunlid A."/>
            <person name="Henrissat B."/>
            <person name="Grigoriev I.V."/>
            <person name="Hibbett D.S."/>
            <person name="Martin F."/>
        </authorList>
    </citation>
    <scope>NUCLEOTIDE SEQUENCE [LARGE SCALE GENOMIC DNA]</scope>
    <source>
        <strain evidence="2">Foug A</strain>
    </source>
</reference>
<evidence type="ECO:0000313" key="1">
    <source>
        <dbReference type="EMBL" id="KIM57404.1"/>
    </source>
</evidence>
<dbReference type="InParanoid" id="A0A0C3DMC3"/>
<sequence>MYRFGLQAFCLALSSRLLTYPRGQLPRTSTRPWIPIRTQHSLLRLECFGSSTV</sequence>
<dbReference type="Proteomes" id="UP000053989">
    <property type="component" value="Unassembled WGS sequence"/>
</dbReference>
<name>A0A0C3DMC3_9AGAM</name>
<reference evidence="1 2" key="1">
    <citation type="submission" date="2014-04" db="EMBL/GenBank/DDBJ databases">
        <authorList>
            <consortium name="DOE Joint Genome Institute"/>
            <person name="Kuo A."/>
            <person name="Kohler A."/>
            <person name="Nagy L.G."/>
            <person name="Floudas D."/>
            <person name="Copeland A."/>
            <person name="Barry K.W."/>
            <person name="Cichocki N."/>
            <person name="Veneault-Fourrey C."/>
            <person name="LaButti K."/>
            <person name="Lindquist E.A."/>
            <person name="Lipzen A."/>
            <person name="Lundell T."/>
            <person name="Morin E."/>
            <person name="Murat C."/>
            <person name="Sun H."/>
            <person name="Tunlid A."/>
            <person name="Henrissat B."/>
            <person name="Grigoriev I.V."/>
            <person name="Hibbett D.S."/>
            <person name="Martin F."/>
            <person name="Nordberg H.P."/>
            <person name="Cantor M.N."/>
            <person name="Hua S.X."/>
        </authorList>
    </citation>
    <scope>NUCLEOTIDE SEQUENCE [LARGE SCALE GENOMIC DNA]</scope>
    <source>
        <strain evidence="1 2">Foug A</strain>
    </source>
</reference>
<protein>
    <submittedName>
        <fullName evidence="1">Uncharacterized protein</fullName>
    </submittedName>
</protein>
<evidence type="ECO:0000313" key="2">
    <source>
        <dbReference type="Proteomes" id="UP000053989"/>
    </source>
</evidence>
<dbReference type="EMBL" id="KN822101">
    <property type="protein sequence ID" value="KIM57404.1"/>
    <property type="molecule type" value="Genomic_DNA"/>
</dbReference>
<proteinExistence type="predicted"/>
<organism evidence="1 2">
    <name type="scientific">Scleroderma citrinum Foug A</name>
    <dbReference type="NCBI Taxonomy" id="1036808"/>
    <lineage>
        <taxon>Eukaryota</taxon>
        <taxon>Fungi</taxon>
        <taxon>Dikarya</taxon>
        <taxon>Basidiomycota</taxon>
        <taxon>Agaricomycotina</taxon>
        <taxon>Agaricomycetes</taxon>
        <taxon>Agaricomycetidae</taxon>
        <taxon>Boletales</taxon>
        <taxon>Sclerodermatineae</taxon>
        <taxon>Sclerodermataceae</taxon>
        <taxon>Scleroderma</taxon>
    </lineage>
</organism>
<accession>A0A0C3DMC3</accession>
<dbReference type="AlphaFoldDB" id="A0A0C3DMC3"/>